<reference evidence="1" key="1">
    <citation type="submission" date="2018-05" db="EMBL/GenBank/DDBJ databases">
        <authorList>
            <person name="Lanie J.A."/>
            <person name="Ng W.-L."/>
            <person name="Kazmierczak K.M."/>
            <person name="Andrzejewski T.M."/>
            <person name="Davidsen T.M."/>
            <person name="Wayne K.J."/>
            <person name="Tettelin H."/>
            <person name="Glass J.I."/>
            <person name="Rusch D."/>
            <person name="Podicherti R."/>
            <person name="Tsui H.-C.T."/>
            <person name="Winkler M.E."/>
        </authorList>
    </citation>
    <scope>NUCLEOTIDE SEQUENCE</scope>
</reference>
<protein>
    <submittedName>
        <fullName evidence="1">Uncharacterized protein</fullName>
    </submittedName>
</protein>
<evidence type="ECO:0000313" key="1">
    <source>
        <dbReference type="EMBL" id="SVD03175.1"/>
    </source>
</evidence>
<name>A0A382S153_9ZZZZ</name>
<sequence>MEIRVVVFPGLPVMMAPLCVCHARIQLGAMPIDYGSDNIDGILVSAYLPSN</sequence>
<dbReference type="EMBL" id="UINC01125386">
    <property type="protein sequence ID" value="SVD03175.1"/>
    <property type="molecule type" value="Genomic_DNA"/>
</dbReference>
<accession>A0A382S153</accession>
<proteinExistence type="predicted"/>
<dbReference type="AlphaFoldDB" id="A0A382S153"/>
<gene>
    <name evidence="1" type="ORF">METZ01_LOCUS356029</name>
</gene>
<organism evidence="1">
    <name type="scientific">marine metagenome</name>
    <dbReference type="NCBI Taxonomy" id="408172"/>
    <lineage>
        <taxon>unclassified sequences</taxon>
        <taxon>metagenomes</taxon>
        <taxon>ecological metagenomes</taxon>
    </lineage>
</organism>